<feature type="chain" id="PRO_5012691500" evidence="3">
    <location>
        <begin position="24"/>
        <end position="412"/>
    </location>
</feature>
<reference evidence="4 5" key="1">
    <citation type="submission" date="2013-04" db="EMBL/GenBank/DDBJ databases">
        <title>Oceanicola sp. 22II1-22F33 Genome Sequencing.</title>
        <authorList>
            <person name="Lai Q."/>
            <person name="Li G."/>
            <person name="Shao Z."/>
        </authorList>
    </citation>
    <scope>NUCLEOTIDE SEQUENCE [LARGE SCALE GENOMIC DNA]</scope>
    <source>
        <strain evidence="4 5">22II1-22F33</strain>
    </source>
</reference>
<dbReference type="PANTHER" id="PTHR43649">
    <property type="entry name" value="ARABINOSE-BINDING PROTEIN-RELATED"/>
    <property type="match status" value="1"/>
</dbReference>
<dbReference type="InterPro" id="IPR050490">
    <property type="entry name" value="Bact_solute-bd_prot1"/>
</dbReference>
<dbReference type="AlphaFoldDB" id="A0A225NQK2"/>
<dbReference type="Proteomes" id="UP000215377">
    <property type="component" value="Unassembled WGS sequence"/>
</dbReference>
<comment type="caution">
    <text evidence="4">The sequence shown here is derived from an EMBL/GenBank/DDBJ whole genome shotgun (WGS) entry which is preliminary data.</text>
</comment>
<gene>
    <name evidence="4" type="ORF">ATO3_10820</name>
</gene>
<sequence length="412" mass="43202">MKTLTTTALAAIMAAGIAGTAQAGCGIEGGSVRILANDFDALGLVIDEAASCAGDGVTVESNMTTEHKSLQVPALTVDPAQYTVAVVANNSIVPLMNNDLIRPLDDLVEKHGQTLQASQLIKIDGRTMAIAFMGNGQHLFIRGDILDEAGLEQPTTMEGILEAAQVIREKGIMEYPLAAADQAGWYLANEFVNTYLGMGGSFFEPGTAQPAISGEAGVKTLEMMKAMTEYMEPEYMTFTADEMKAMYLSGDVAIMNQWGSMVNGHIDPEGPAPEIGAATVLAPAPTVGGGSVPASALWWDGFTIAKNISDEDAEASFIAMVHGIRPEVAQENPSAATWLMKDFAAPETAMGVLGTAQAGAKPYPMSPYMGLMHTALGAELSDFMQGTESAEQALADVEAAYTTAAQEAGFLQ</sequence>
<evidence type="ECO:0000256" key="1">
    <source>
        <dbReference type="ARBA" id="ARBA00004418"/>
    </source>
</evidence>
<dbReference type="InterPro" id="IPR006059">
    <property type="entry name" value="SBP"/>
</dbReference>
<protein>
    <submittedName>
        <fullName evidence="4">Sugar ABC transporter substrate-binding protein</fullName>
    </submittedName>
</protein>
<dbReference type="PANTHER" id="PTHR43649:SF12">
    <property type="entry name" value="DIACETYLCHITOBIOSE BINDING PROTEIN DASA"/>
    <property type="match status" value="1"/>
</dbReference>
<organism evidence="4 5">
    <name type="scientific">Marinibacterium profundimaris</name>
    <dbReference type="NCBI Taxonomy" id="1679460"/>
    <lineage>
        <taxon>Bacteria</taxon>
        <taxon>Pseudomonadati</taxon>
        <taxon>Pseudomonadota</taxon>
        <taxon>Alphaproteobacteria</taxon>
        <taxon>Rhodobacterales</taxon>
        <taxon>Paracoccaceae</taxon>
        <taxon>Marinibacterium</taxon>
    </lineage>
</organism>
<dbReference type="SUPFAM" id="SSF53850">
    <property type="entry name" value="Periplasmic binding protein-like II"/>
    <property type="match status" value="1"/>
</dbReference>
<name>A0A225NQK2_9RHOB</name>
<proteinExistence type="inferred from homology"/>
<keyword evidence="5" id="KW-1185">Reference proteome</keyword>
<comment type="similarity">
    <text evidence="2">Belongs to the bacterial solute-binding protein 1 family.</text>
</comment>
<evidence type="ECO:0000256" key="2">
    <source>
        <dbReference type="ARBA" id="ARBA00008520"/>
    </source>
</evidence>
<evidence type="ECO:0000256" key="3">
    <source>
        <dbReference type="SAM" id="SignalP"/>
    </source>
</evidence>
<dbReference type="RefSeq" id="WP_088649854.1">
    <property type="nucleotide sequence ID" value="NZ_AQQR01000003.1"/>
</dbReference>
<dbReference type="EMBL" id="AQQR01000003">
    <property type="protein sequence ID" value="OWU75021.1"/>
    <property type="molecule type" value="Genomic_DNA"/>
</dbReference>
<keyword evidence="3" id="KW-0732">Signal</keyword>
<dbReference type="Pfam" id="PF01547">
    <property type="entry name" value="SBP_bac_1"/>
    <property type="match status" value="1"/>
</dbReference>
<comment type="subcellular location">
    <subcellularLocation>
        <location evidence="1">Periplasm</location>
    </subcellularLocation>
</comment>
<dbReference type="Gene3D" id="3.40.190.10">
    <property type="entry name" value="Periplasmic binding protein-like II"/>
    <property type="match status" value="1"/>
</dbReference>
<evidence type="ECO:0000313" key="5">
    <source>
        <dbReference type="Proteomes" id="UP000215377"/>
    </source>
</evidence>
<dbReference type="GO" id="GO:0042597">
    <property type="term" value="C:periplasmic space"/>
    <property type="evidence" value="ECO:0007669"/>
    <property type="project" value="UniProtKB-SubCell"/>
</dbReference>
<feature type="signal peptide" evidence="3">
    <location>
        <begin position="1"/>
        <end position="23"/>
    </location>
</feature>
<accession>A0A225NQK2</accession>
<dbReference type="OrthoDB" id="7532544at2"/>
<evidence type="ECO:0000313" key="4">
    <source>
        <dbReference type="EMBL" id="OWU75021.1"/>
    </source>
</evidence>